<feature type="compositionally biased region" description="Polar residues" evidence="1">
    <location>
        <begin position="1"/>
        <end position="10"/>
    </location>
</feature>
<evidence type="ECO:0000313" key="2">
    <source>
        <dbReference type="EMBL" id="GGH20992.1"/>
    </source>
</evidence>
<gene>
    <name evidence="2" type="ORF">GCM10007036_24960</name>
</gene>
<feature type="compositionally biased region" description="Basic residues" evidence="1">
    <location>
        <begin position="75"/>
        <end position="85"/>
    </location>
</feature>
<feature type="region of interest" description="Disordered" evidence="1">
    <location>
        <begin position="57"/>
        <end position="85"/>
    </location>
</feature>
<reference evidence="2" key="1">
    <citation type="journal article" date="2014" name="Int. J. Syst. Evol. Microbiol.">
        <title>Complete genome sequence of Corynebacterium casei LMG S-19264T (=DSM 44701T), isolated from a smear-ripened cheese.</title>
        <authorList>
            <consortium name="US DOE Joint Genome Institute (JGI-PGF)"/>
            <person name="Walter F."/>
            <person name="Albersmeier A."/>
            <person name="Kalinowski J."/>
            <person name="Ruckert C."/>
        </authorList>
    </citation>
    <scope>NUCLEOTIDE SEQUENCE</scope>
    <source>
        <strain evidence="2">CGMCC 1.12214</strain>
    </source>
</reference>
<sequence length="85" mass="9369">MNTKNSSPQDAKQRAGRAFEKAAQRKSESDVRVEEQRKADLSLAAKIKGLRELRMQRDAAQAEEAANAPPPVKVVKSRKKAPVAE</sequence>
<evidence type="ECO:0000256" key="1">
    <source>
        <dbReference type="SAM" id="MobiDB-lite"/>
    </source>
</evidence>
<dbReference type="AlphaFoldDB" id="A0A917MI49"/>
<comment type="caution">
    <text evidence="2">The sequence shown here is derived from an EMBL/GenBank/DDBJ whole genome shotgun (WGS) entry which is preliminary data.</text>
</comment>
<dbReference type="Proteomes" id="UP000603912">
    <property type="component" value="Unassembled WGS sequence"/>
</dbReference>
<dbReference type="EMBL" id="BMES01000002">
    <property type="protein sequence ID" value="GGH20992.1"/>
    <property type="molecule type" value="Genomic_DNA"/>
</dbReference>
<name>A0A917MI49_9HYPH</name>
<proteinExistence type="predicted"/>
<dbReference type="RefSeq" id="WP_188518094.1">
    <property type="nucleotide sequence ID" value="NZ_BMES01000002.1"/>
</dbReference>
<keyword evidence="3" id="KW-1185">Reference proteome</keyword>
<feature type="region of interest" description="Disordered" evidence="1">
    <location>
        <begin position="1"/>
        <end position="34"/>
    </location>
</feature>
<organism evidence="2 3">
    <name type="scientific">Alsobacter metallidurans</name>
    <dbReference type="NCBI Taxonomy" id="340221"/>
    <lineage>
        <taxon>Bacteria</taxon>
        <taxon>Pseudomonadati</taxon>
        <taxon>Pseudomonadota</taxon>
        <taxon>Alphaproteobacteria</taxon>
        <taxon>Hyphomicrobiales</taxon>
        <taxon>Alsobacteraceae</taxon>
        <taxon>Alsobacter</taxon>
    </lineage>
</organism>
<feature type="compositionally biased region" description="Basic and acidic residues" evidence="1">
    <location>
        <begin position="11"/>
        <end position="34"/>
    </location>
</feature>
<evidence type="ECO:0000313" key="3">
    <source>
        <dbReference type="Proteomes" id="UP000603912"/>
    </source>
</evidence>
<protein>
    <submittedName>
        <fullName evidence="2">Uncharacterized protein</fullName>
    </submittedName>
</protein>
<reference evidence="2" key="2">
    <citation type="submission" date="2020-09" db="EMBL/GenBank/DDBJ databases">
        <authorList>
            <person name="Sun Q."/>
            <person name="Zhou Y."/>
        </authorList>
    </citation>
    <scope>NUCLEOTIDE SEQUENCE</scope>
    <source>
        <strain evidence="2">CGMCC 1.12214</strain>
    </source>
</reference>
<accession>A0A917MI49</accession>